<dbReference type="OrthoDB" id="6262283at2759"/>
<feature type="region of interest" description="Disordered" evidence="1">
    <location>
        <begin position="251"/>
        <end position="282"/>
    </location>
</feature>
<protein>
    <submittedName>
        <fullName evidence="2">Uncharacterized protein</fullName>
    </submittedName>
</protein>
<feature type="compositionally biased region" description="Polar residues" evidence="1">
    <location>
        <begin position="1"/>
        <end position="14"/>
    </location>
</feature>
<feature type="compositionally biased region" description="Polar residues" evidence="1">
    <location>
        <begin position="25"/>
        <end position="54"/>
    </location>
</feature>
<dbReference type="EMBL" id="CAAALY010004539">
    <property type="protein sequence ID" value="VEL08700.1"/>
    <property type="molecule type" value="Genomic_DNA"/>
</dbReference>
<evidence type="ECO:0000313" key="2">
    <source>
        <dbReference type="EMBL" id="VEL08700.1"/>
    </source>
</evidence>
<feature type="compositionally biased region" description="Basic residues" evidence="1">
    <location>
        <begin position="56"/>
        <end position="65"/>
    </location>
</feature>
<feature type="compositionally biased region" description="Low complexity" evidence="1">
    <location>
        <begin position="602"/>
        <end position="614"/>
    </location>
</feature>
<feature type="region of interest" description="Disordered" evidence="1">
    <location>
        <begin position="1"/>
        <end position="95"/>
    </location>
</feature>
<dbReference type="Proteomes" id="UP000784294">
    <property type="component" value="Unassembled WGS sequence"/>
</dbReference>
<proteinExistence type="predicted"/>
<feature type="compositionally biased region" description="Low complexity" evidence="1">
    <location>
        <begin position="79"/>
        <end position="95"/>
    </location>
</feature>
<keyword evidence="3" id="KW-1185">Reference proteome</keyword>
<feature type="region of interest" description="Disordered" evidence="1">
    <location>
        <begin position="594"/>
        <end position="641"/>
    </location>
</feature>
<comment type="caution">
    <text evidence="2">The sequence shown here is derived from an EMBL/GenBank/DDBJ whole genome shotgun (WGS) entry which is preliminary data.</text>
</comment>
<name>A0A3S5FBW4_9PLAT</name>
<evidence type="ECO:0000256" key="1">
    <source>
        <dbReference type="SAM" id="MobiDB-lite"/>
    </source>
</evidence>
<evidence type="ECO:0000313" key="3">
    <source>
        <dbReference type="Proteomes" id="UP000784294"/>
    </source>
</evidence>
<organism evidence="2 3">
    <name type="scientific">Protopolystoma xenopodis</name>
    <dbReference type="NCBI Taxonomy" id="117903"/>
    <lineage>
        <taxon>Eukaryota</taxon>
        <taxon>Metazoa</taxon>
        <taxon>Spiralia</taxon>
        <taxon>Lophotrochozoa</taxon>
        <taxon>Platyhelminthes</taxon>
        <taxon>Monogenea</taxon>
        <taxon>Polyopisthocotylea</taxon>
        <taxon>Polystomatidea</taxon>
        <taxon>Polystomatidae</taxon>
        <taxon>Protopolystoma</taxon>
    </lineage>
</organism>
<feature type="compositionally biased region" description="Polar residues" evidence="1">
    <location>
        <begin position="620"/>
        <end position="633"/>
    </location>
</feature>
<dbReference type="AlphaFoldDB" id="A0A3S5FBW4"/>
<feature type="compositionally biased region" description="Basic and acidic residues" evidence="1">
    <location>
        <begin position="268"/>
        <end position="282"/>
    </location>
</feature>
<sequence>MTDDNGSAELQSLSPVHDEKPSPPLSTNSFHDAVSLDNQQPSSHLHTNFVNGNQAHFHHRRKRVRVSPVRMQMDHDTASDGSGSSGFSASAPSFDITSKDIDQSRYRLSEIQEGDAELDHKSPQLSPFHHSCFPLDGQEEGIGNCPKMDPEVRAIISKFVHSDTVIHCLELAGFTTAPVLACLLDISQIRQLEDYVRNACELMPSRAARVWFLGSLFAHRPDRFRLPAGAICGLRLAINELSRRDMISSHSDSKISYGHAGSVSPHRSSSDEDKYGNANDGDCHDDPSLHNEMIKFEAGCQTSLSLPLILDTTNHLAAAAAAFLPITCASASTCIADTNSTTSFNTGNSHSSIVSDSGSMASTITVSSAHVSHTQGCNSAAMVSINNTVPGSASISNNLQSPVCSGANSSIPLLPFLSNNQQSSSHLLSTNTIPNSVVVGATGTTGSGMLDEERIDLERLKQHATASAVRLATRQFINAHLIRGRDFDMEMELSITAEGLKRVTGIFYCHLCREKRDRTSAVRFSIARNRHPVMSNVLSHLKMHFQYRGQTLPPSNGAHVIHQTSTPPGVYGQPKPEIFQMPSHTWQPNAIAQSPVKPENVSSPQASSNPNSSAGATENVLFSPNNPAQQQPHTFGGSGMV</sequence>
<gene>
    <name evidence="2" type="ORF">PXEA_LOCUS2140</name>
</gene>
<accession>A0A3S5FBW4</accession>
<reference evidence="2" key="1">
    <citation type="submission" date="2018-11" db="EMBL/GenBank/DDBJ databases">
        <authorList>
            <consortium name="Pathogen Informatics"/>
        </authorList>
    </citation>
    <scope>NUCLEOTIDE SEQUENCE</scope>
</reference>